<sequence>MSARMNPYLNNHALVRPLIDLGVTVQGYGLEKSLMELVKIRASQINGCGVCLDMHSREARKEGETEERVLMLSAWRETTLYNEREKAALAWTEALTRLSEKGAPDDIYDAVQANFSEKEQVALTLLIGVINSFNRIGVGFQVPPISQQRKAA</sequence>
<dbReference type="InterPro" id="IPR029032">
    <property type="entry name" value="AhpD-like"/>
</dbReference>
<evidence type="ECO:0000313" key="2">
    <source>
        <dbReference type="EMBL" id="MEW9804416.1"/>
    </source>
</evidence>
<accession>A0ABV3QTN4</accession>
<organism evidence="2 3">
    <name type="scientific">Mesorhizobium marinum</name>
    <dbReference type="NCBI Taxonomy" id="3228790"/>
    <lineage>
        <taxon>Bacteria</taxon>
        <taxon>Pseudomonadati</taxon>
        <taxon>Pseudomonadota</taxon>
        <taxon>Alphaproteobacteria</taxon>
        <taxon>Hyphomicrobiales</taxon>
        <taxon>Phyllobacteriaceae</taxon>
        <taxon>Mesorhizobium</taxon>
    </lineage>
</organism>
<name>A0ABV3QTN4_9HYPH</name>
<dbReference type="Gene3D" id="1.20.1290.10">
    <property type="entry name" value="AhpD-like"/>
    <property type="match status" value="1"/>
</dbReference>
<dbReference type="InterPro" id="IPR004675">
    <property type="entry name" value="AhpD_core"/>
</dbReference>
<dbReference type="PANTHER" id="PTHR34846:SF10">
    <property type="entry name" value="CYTOPLASMIC PROTEIN"/>
    <property type="match status" value="1"/>
</dbReference>
<evidence type="ECO:0000313" key="3">
    <source>
        <dbReference type="Proteomes" id="UP001556196"/>
    </source>
</evidence>
<dbReference type="SUPFAM" id="SSF69118">
    <property type="entry name" value="AhpD-like"/>
    <property type="match status" value="1"/>
</dbReference>
<dbReference type="InterPro" id="IPR003779">
    <property type="entry name" value="CMD-like"/>
</dbReference>
<dbReference type="Proteomes" id="UP001556196">
    <property type="component" value="Unassembled WGS sequence"/>
</dbReference>
<dbReference type="NCBIfam" id="TIGR00778">
    <property type="entry name" value="ahpD_dom"/>
    <property type="match status" value="1"/>
</dbReference>
<keyword evidence="3" id="KW-1185">Reference proteome</keyword>
<proteinExistence type="predicted"/>
<comment type="caution">
    <text evidence="2">The sequence shown here is derived from an EMBL/GenBank/DDBJ whole genome shotgun (WGS) entry which is preliminary data.</text>
</comment>
<dbReference type="RefSeq" id="WP_367721470.1">
    <property type="nucleotide sequence ID" value="NZ_JBFOCH010000007.1"/>
</dbReference>
<dbReference type="EMBL" id="JBFOCI010000001">
    <property type="protein sequence ID" value="MEW9804416.1"/>
    <property type="molecule type" value="Genomic_DNA"/>
</dbReference>
<reference evidence="2 3" key="1">
    <citation type="submission" date="2024-06" db="EMBL/GenBank/DDBJ databases">
        <authorList>
            <person name="Tuo L."/>
        </authorList>
    </citation>
    <scope>NUCLEOTIDE SEQUENCE [LARGE SCALE GENOMIC DNA]</scope>
    <source>
        <strain evidence="2 3">ZMM04-5</strain>
    </source>
</reference>
<gene>
    <name evidence="2" type="ORF">ABUE31_00270</name>
</gene>
<dbReference type="Pfam" id="PF02627">
    <property type="entry name" value="CMD"/>
    <property type="match status" value="1"/>
</dbReference>
<feature type="domain" description="Carboxymuconolactone decarboxylase-like" evidence="1">
    <location>
        <begin position="29"/>
        <end position="94"/>
    </location>
</feature>
<evidence type="ECO:0000259" key="1">
    <source>
        <dbReference type="Pfam" id="PF02627"/>
    </source>
</evidence>
<protein>
    <submittedName>
        <fullName evidence="2">Carboxymuconolactone decarboxylase family protein</fullName>
    </submittedName>
</protein>
<dbReference type="PANTHER" id="PTHR34846">
    <property type="entry name" value="4-CARBOXYMUCONOLACTONE DECARBOXYLASE FAMILY PROTEIN (AFU_ORTHOLOGUE AFUA_6G11590)"/>
    <property type="match status" value="1"/>
</dbReference>